<reference evidence="2" key="1">
    <citation type="journal article" date="2022" name="Mol. Ecol. Resour.">
        <title>The genomes of chicory, endive, great burdock and yacon provide insights into Asteraceae palaeo-polyploidization history and plant inulin production.</title>
        <authorList>
            <person name="Fan W."/>
            <person name="Wang S."/>
            <person name="Wang H."/>
            <person name="Wang A."/>
            <person name="Jiang F."/>
            <person name="Liu H."/>
            <person name="Zhao H."/>
            <person name="Xu D."/>
            <person name="Zhang Y."/>
        </authorList>
    </citation>
    <scope>NUCLEOTIDE SEQUENCE [LARGE SCALE GENOMIC DNA]</scope>
    <source>
        <strain evidence="2">cv. Niubang</strain>
    </source>
</reference>
<comment type="caution">
    <text evidence="1">The sequence shown here is derived from an EMBL/GenBank/DDBJ whole genome shotgun (WGS) entry which is preliminary data.</text>
</comment>
<proteinExistence type="predicted"/>
<gene>
    <name evidence="1" type="ORF">L6452_19314</name>
</gene>
<name>A0ACB9BA28_ARCLA</name>
<dbReference type="EMBL" id="CM042052">
    <property type="protein sequence ID" value="KAI3718443.1"/>
    <property type="molecule type" value="Genomic_DNA"/>
</dbReference>
<evidence type="ECO:0000313" key="1">
    <source>
        <dbReference type="EMBL" id="KAI3718443.1"/>
    </source>
</evidence>
<organism evidence="1 2">
    <name type="scientific">Arctium lappa</name>
    <name type="common">Greater burdock</name>
    <name type="synonym">Lappa major</name>
    <dbReference type="NCBI Taxonomy" id="4217"/>
    <lineage>
        <taxon>Eukaryota</taxon>
        <taxon>Viridiplantae</taxon>
        <taxon>Streptophyta</taxon>
        <taxon>Embryophyta</taxon>
        <taxon>Tracheophyta</taxon>
        <taxon>Spermatophyta</taxon>
        <taxon>Magnoliopsida</taxon>
        <taxon>eudicotyledons</taxon>
        <taxon>Gunneridae</taxon>
        <taxon>Pentapetalae</taxon>
        <taxon>asterids</taxon>
        <taxon>campanulids</taxon>
        <taxon>Asterales</taxon>
        <taxon>Asteraceae</taxon>
        <taxon>Carduoideae</taxon>
        <taxon>Cardueae</taxon>
        <taxon>Arctiinae</taxon>
        <taxon>Arctium</taxon>
    </lineage>
</organism>
<protein>
    <submittedName>
        <fullName evidence="1">Uncharacterized protein</fullName>
    </submittedName>
</protein>
<keyword evidence="2" id="KW-1185">Reference proteome</keyword>
<accession>A0ACB9BA28</accession>
<dbReference type="Proteomes" id="UP001055879">
    <property type="component" value="Linkage Group LG06"/>
</dbReference>
<evidence type="ECO:0000313" key="2">
    <source>
        <dbReference type="Proteomes" id="UP001055879"/>
    </source>
</evidence>
<sequence length="118" mass="13131">MRVSSPYSHFTRFSSCGCCSPQIHNCKATEQTPTLPPPSLSATAKKTQETSLDFEASSKRKKLNLIDNIISQTTKLEHRLFSDVDSNCTRELRPTIIVKQLLVGIQDLLDTPKRATPA</sequence>
<reference evidence="1 2" key="2">
    <citation type="journal article" date="2022" name="Mol. Ecol. Resour.">
        <title>The genomes of chicory, endive, great burdock and yacon provide insights into Asteraceae paleo-polyploidization history and plant inulin production.</title>
        <authorList>
            <person name="Fan W."/>
            <person name="Wang S."/>
            <person name="Wang H."/>
            <person name="Wang A."/>
            <person name="Jiang F."/>
            <person name="Liu H."/>
            <person name="Zhao H."/>
            <person name="Xu D."/>
            <person name="Zhang Y."/>
        </authorList>
    </citation>
    <scope>NUCLEOTIDE SEQUENCE [LARGE SCALE GENOMIC DNA]</scope>
    <source>
        <strain evidence="2">cv. Niubang</strain>
    </source>
</reference>